<name>A0ABD0M517_9CAEN</name>
<keyword evidence="2" id="KW-1185">Reference proteome</keyword>
<gene>
    <name evidence="1" type="ORF">BaRGS_00001871</name>
</gene>
<dbReference type="Proteomes" id="UP001519460">
    <property type="component" value="Unassembled WGS sequence"/>
</dbReference>
<organism evidence="1 2">
    <name type="scientific">Batillaria attramentaria</name>
    <dbReference type="NCBI Taxonomy" id="370345"/>
    <lineage>
        <taxon>Eukaryota</taxon>
        <taxon>Metazoa</taxon>
        <taxon>Spiralia</taxon>
        <taxon>Lophotrochozoa</taxon>
        <taxon>Mollusca</taxon>
        <taxon>Gastropoda</taxon>
        <taxon>Caenogastropoda</taxon>
        <taxon>Sorbeoconcha</taxon>
        <taxon>Cerithioidea</taxon>
        <taxon>Batillariidae</taxon>
        <taxon>Batillaria</taxon>
    </lineage>
</organism>
<dbReference type="EMBL" id="JACVVK020000005">
    <property type="protein sequence ID" value="KAK7507020.1"/>
    <property type="molecule type" value="Genomic_DNA"/>
</dbReference>
<evidence type="ECO:0000313" key="1">
    <source>
        <dbReference type="EMBL" id="KAK7507020.1"/>
    </source>
</evidence>
<accession>A0ABD0M517</accession>
<protein>
    <submittedName>
        <fullName evidence="1">Uncharacterized protein</fullName>
    </submittedName>
</protein>
<sequence>MLSVVRSKSSPVACRGQVQVGPGTALSCALIGTLCSFSPKDRPRMQRFPVFYSVLGPGVSVFDLKVVGIALCKDDGEMVIMMPPGRQTSCSFTVNGLLVGRFIILGRPRTLMDTPMVSGDLLCDVDTSADCLYKREGSWRVAHNMTPNSYHLAVLVARPHSVDFTLSEAPAPVTFPEAVAVCTITRSSIYFRVFSLPAVSVSGLCTD</sequence>
<comment type="caution">
    <text evidence="1">The sequence shown here is derived from an EMBL/GenBank/DDBJ whole genome shotgun (WGS) entry which is preliminary data.</text>
</comment>
<proteinExistence type="predicted"/>
<dbReference type="PROSITE" id="PS51257">
    <property type="entry name" value="PROKAR_LIPOPROTEIN"/>
    <property type="match status" value="1"/>
</dbReference>
<evidence type="ECO:0000313" key="2">
    <source>
        <dbReference type="Proteomes" id="UP001519460"/>
    </source>
</evidence>
<dbReference type="AlphaFoldDB" id="A0ABD0M517"/>
<reference evidence="1 2" key="1">
    <citation type="journal article" date="2023" name="Sci. Data">
        <title>Genome assembly of the Korean intertidal mud-creeper Batillaria attramentaria.</title>
        <authorList>
            <person name="Patra A.K."/>
            <person name="Ho P.T."/>
            <person name="Jun S."/>
            <person name="Lee S.J."/>
            <person name="Kim Y."/>
            <person name="Won Y.J."/>
        </authorList>
    </citation>
    <scope>NUCLEOTIDE SEQUENCE [LARGE SCALE GENOMIC DNA]</scope>
    <source>
        <strain evidence="1">Wonlab-2016</strain>
    </source>
</reference>